<gene>
    <name evidence="1" type="ORF">A2937_01690</name>
</gene>
<dbReference type="InterPro" id="IPR045584">
    <property type="entry name" value="Pilin-like"/>
</dbReference>
<comment type="caution">
    <text evidence="1">The sequence shown here is derived from an EMBL/GenBank/DDBJ whole genome shotgun (WGS) entry which is preliminary data.</text>
</comment>
<dbReference type="Gene3D" id="3.30.700.10">
    <property type="entry name" value="Glycoprotein, Type 4 Pilin"/>
    <property type="match status" value="1"/>
</dbReference>
<sequence>MVELLVTIGIFTILTGIVLAKYRTFNTNAEFANASEDVVLALRQAQVYGVGTKRDTAMACGTGTNFECAYGVHFAASTPNQIIIFADRDNNGLYGPMLGEEIEVISWNSSISLTGIKCGLVTDDCVGDVFTGAVMDVTFRRPSPDAYIFDLATHDVLSAGFKTGWITLSDANTSRISTITISAAGQISVQ</sequence>
<evidence type="ECO:0000313" key="1">
    <source>
        <dbReference type="EMBL" id="OHA84428.1"/>
    </source>
</evidence>
<evidence type="ECO:0008006" key="3">
    <source>
        <dbReference type="Google" id="ProtNLM"/>
    </source>
</evidence>
<dbReference type="SUPFAM" id="SSF54523">
    <property type="entry name" value="Pili subunits"/>
    <property type="match status" value="1"/>
</dbReference>
<accession>A0A1G2SI47</accession>
<dbReference type="STRING" id="1802727.A2937_01690"/>
<reference evidence="1 2" key="1">
    <citation type="journal article" date="2016" name="Nat. Commun.">
        <title>Thousands of microbial genomes shed light on interconnected biogeochemical processes in an aquifer system.</title>
        <authorList>
            <person name="Anantharaman K."/>
            <person name="Brown C.T."/>
            <person name="Hug L.A."/>
            <person name="Sharon I."/>
            <person name="Castelle C.J."/>
            <person name="Probst A.J."/>
            <person name="Thomas B.C."/>
            <person name="Singh A."/>
            <person name="Wilkins M.J."/>
            <person name="Karaoz U."/>
            <person name="Brodie E.L."/>
            <person name="Williams K.H."/>
            <person name="Hubbard S.S."/>
            <person name="Banfield J.F."/>
        </authorList>
    </citation>
    <scope>NUCLEOTIDE SEQUENCE [LARGE SCALE GENOMIC DNA]</scope>
</reference>
<protein>
    <recommendedName>
        <fullName evidence="3">General secretion pathway GspH domain-containing protein</fullName>
    </recommendedName>
</protein>
<name>A0A1G2SI47_9BACT</name>
<proteinExistence type="predicted"/>
<dbReference type="AlphaFoldDB" id="A0A1G2SI47"/>
<evidence type="ECO:0000313" key="2">
    <source>
        <dbReference type="Proteomes" id="UP000177987"/>
    </source>
</evidence>
<dbReference type="EMBL" id="MHUW01000001">
    <property type="protein sequence ID" value="OHA84428.1"/>
    <property type="molecule type" value="Genomic_DNA"/>
</dbReference>
<dbReference type="Proteomes" id="UP000177987">
    <property type="component" value="Unassembled WGS sequence"/>
</dbReference>
<organism evidence="1 2">
    <name type="scientific">Candidatus Yonathbacteria bacterium RIFCSPLOWO2_01_FULL_47_33b</name>
    <dbReference type="NCBI Taxonomy" id="1802727"/>
    <lineage>
        <taxon>Bacteria</taxon>
        <taxon>Candidatus Yonathiibacteriota</taxon>
    </lineage>
</organism>